<proteinExistence type="predicted"/>
<dbReference type="EMBL" id="JARQWQ010000006">
    <property type="protein sequence ID" value="KAK2571487.1"/>
    <property type="molecule type" value="Genomic_DNA"/>
</dbReference>
<sequence length="95" mass="10986">MEWETHHDLPFLNVLINNTDPHLTLTPVYLKRTFPEPSNINNTWMGFHRDLQKVSVSLQKNPFPENLINNCINRLYPDCSPGVKDAVPEEILTCV</sequence>
<feature type="non-terminal residue" evidence="1">
    <location>
        <position position="95"/>
    </location>
</feature>
<dbReference type="Proteomes" id="UP001249851">
    <property type="component" value="Unassembled WGS sequence"/>
</dbReference>
<organism evidence="1 2">
    <name type="scientific">Acropora cervicornis</name>
    <name type="common">Staghorn coral</name>
    <dbReference type="NCBI Taxonomy" id="6130"/>
    <lineage>
        <taxon>Eukaryota</taxon>
        <taxon>Metazoa</taxon>
        <taxon>Cnidaria</taxon>
        <taxon>Anthozoa</taxon>
        <taxon>Hexacorallia</taxon>
        <taxon>Scleractinia</taxon>
        <taxon>Astrocoeniina</taxon>
        <taxon>Acroporidae</taxon>
        <taxon>Acropora</taxon>
    </lineage>
</organism>
<comment type="caution">
    <text evidence="1">The sequence shown here is derived from an EMBL/GenBank/DDBJ whole genome shotgun (WGS) entry which is preliminary data.</text>
</comment>
<evidence type="ECO:0000313" key="2">
    <source>
        <dbReference type="Proteomes" id="UP001249851"/>
    </source>
</evidence>
<evidence type="ECO:0000313" key="1">
    <source>
        <dbReference type="EMBL" id="KAK2571487.1"/>
    </source>
</evidence>
<reference evidence="1" key="1">
    <citation type="journal article" date="2023" name="G3 (Bethesda)">
        <title>Whole genome assembly and annotation of the endangered Caribbean coral Acropora cervicornis.</title>
        <authorList>
            <person name="Selwyn J.D."/>
            <person name="Vollmer S.V."/>
        </authorList>
    </citation>
    <scope>NUCLEOTIDE SEQUENCE</scope>
    <source>
        <strain evidence="1">K2</strain>
    </source>
</reference>
<reference evidence="1" key="2">
    <citation type="journal article" date="2023" name="Science">
        <title>Genomic signatures of disease resistance in endangered staghorn corals.</title>
        <authorList>
            <person name="Vollmer S.V."/>
            <person name="Selwyn J.D."/>
            <person name="Despard B.A."/>
            <person name="Roesel C.L."/>
        </authorList>
    </citation>
    <scope>NUCLEOTIDE SEQUENCE</scope>
    <source>
        <strain evidence="1">K2</strain>
    </source>
</reference>
<keyword evidence="2" id="KW-1185">Reference proteome</keyword>
<protein>
    <submittedName>
        <fullName evidence="1">Uncharacterized protein</fullName>
    </submittedName>
</protein>
<gene>
    <name evidence="1" type="ORF">P5673_004090</name>
</gene>
<accession>A0AAD9VEY1</accession>
<name>A0AAD9VEY1_ACRCE</name>
<dbReference type="AlphaFoldDB" id="A0AAD9VEY1"/>